<sequence length="230" mass="27109">MKNALQLIFIVIGLTSCKAQDINGIWMSYNNYVIDKESMTTSGNEGFIIDFDNKTFSAIFIDSIIPTKIDFKNSKLSFNDDSLSIDFHVFGKDSIEIDFEQNMMHVFRPLKLNHKLSVNKSQISKFLTKNNFDKTNDGIDFIFSDKVFFRDELFEKPKKRNTIINKTWNDEGYWYIKEIQQNFFLIFTIDQISNQNIYQIISMDNCKMQLQLLQEDEFRNSKLTELKICL</sequence>
<dbReference type="PROSITE" id="PS51257">
    <property type="entry name" value="PROKAR_LIPOPROTEIN"/>
    <property type="match status" value="1"/>
</dbReference>
<evidence type="ECO:0000313" key="2">
    <source>
        <dbReference type="Proteomes" id="UP001597011"/>
    </source>
</evidence>
<keyword evidence="2" id="KW-1185">Reference proteome</keyword>
<dbReference type="EMBL" id="JBHTIB010000015">
    <property type="protein sequence ID" value="MFD0837068.1"/>
    <property type="molecule type" value="Genomic_DNA"/>
</dbReference>
<organism evidence="1 2">
    <name type="scientific">Mariniflexile aquimaris</name>
    <dbReference type="NCBI Taxonomy" id="881009"/>
    <lineage>
        <taxon>Bacteria</taxon>
        <taxon>Pseudomonadati</taxon>
        <taxon>Bacteroidota</taxon>
        <taxon>Flavobacteriia</taxon>
        <taxon>Flavobacteriales</taxon>
        <taxon>Flavobacteriaceae</taxon>
        <taxon>Mariniflexile</taxon>
    </lineage>
</organism>
<dbReference type="RefSeq" id="WP_379943610.1">
    <property type="nucleotide sequence ID" value="NZ_JBHTIB010000015.1"/>
</dbReference>
<name>A0ABW3BWS4_9FLAO</name>
<reference evidence="2" key="1">
    <citation type="journal article" date="2019" name="Int. J. Syst. Evol. Microbiol.">
        <title>The Global Catalogue of Microorganisms (GCM) 10K type strain sequencing project: providing services to taxonomists for standard genome sequencing and annotation.</title>
        <authorList>
            <consortium name="The Broad Institute Genomics Platform"/>
            <consortium name="The Broad Institute Genome Sequencing Center for Infectious Disease"/>
            <person name="Wu L."/>
            <person name="Ma J."/>
        </authorList>
    </citation>
    <scope>NUCLEOTIDE SEQUENCE [LARGE SCALE GENOMIC DNA]</scope>
    <source>
        <strain evidence="2">CCUG 60529</strain>
    </source>
</reference>
<evidence type="ECO:0008006" key="3">
    <source>
        <dbReference type="Google" id="ProtNLM"/>
    </source>
</evidence>
<proteinExistence type="predicted"/>
<gene>
    <name evidence="1" type="ORF">ACFQ0I_14910</name>
</gene>
<comment type="caution">
    <text evidence="1">The sequence shown here is derived from an EMBL/GenBank/DDBJ whole genome shotgun (WGS) entry which is preliminary data.</text>
</comment>
<accession>A0ABW3BWS4</accession>
<dbReference type="Proteomes" id="UP001597011">
    <property type="component" value="Unassembled WGS sequence"/>
</dbReference>
<evidence type="ECO:0000313" key="1">
    <source>
        <dbReference type="EMBL" id="MFD0837068.1"/>
    </source>
</evidence>
<protein>
    <recommendedName>
        <fullName evidence="3">Lipocalin-like protein</fullName>
    </recommendedName>
</protein>